<protein>
    <submittedName>
        <fullName evidence="2">Phage portal protein</fullName>
    </submittedName>
</protein>
<dbReference type="AlphaFoldDB" id="A0A3D8VLN6"/>
<dbReference type="Pfam" id="PF24032">
    <property type="entry name" value="YQBQ"/>
    <property type="match status" value="1"/>
</dbReference>
<dbReference type="EMBL" id="QTLC01000048">
    <property type="protein sequence ID" value="RDY70326.1"/>
    <property type="molecule type" value="Genomic_DNA"/>
</dbReference>
<reference evidence="2 3" key="1">
    <citation type="submission" date="2018-08" db="EMBL/GenBank/DDBJ databases">
        <title>Genome sequence of strict halophilic Halobacillus trueperi SS1 isolated from Lunsu, a salty water body of North West Himalayas.</title>
        <authorList>
            <person name="Gupta S."/>
            <person name="Sharma P."/>
            <person name="Dev K."/>
            <person name="Baumler D."/>
            <person name="Sourirajan A."/>
        </authorList>
    </citation>
    <scope>NUCLEOTIDE SEQUENCE [LARGE SCALE GENOMIC DNA]</scope>
    <source>
        <strain evidence="2 3">SS1</strain>
    </source>
</reference>
<evidence type="ECO:0000313" key="3">
    <source>
        <dbReference type="Proteomes" id="UP000257032"/>
    </source>
</evidence>
<accession>A0A3D8VLN6</accession>
<dbReference type="RefSeq" id="WP_115894501.1">
    <property type="nucleotide sequence ID" value="NZ_QTLC01000048.1"/>
</dbReference>
<comment type="caution">
    <text evidence="2">The sequence shown here is derived from an EMBL/GenBank/DDBJ whole genome shotgun (WGS) entry which is preliminary data.</text>
</comment>
<name>A0A3D8VLN6_9BACI</name>
<dbReference type="Proteomes" id="UP000257032">
    <property type="component" value="Unassembled WGS sequence"/>
</dbReference>
<evidence type="ECO:0000259" key="1">
    <source>
        <dbReference type="Pfam" id="PF24032"/>
    </source>
</evidence>
<proteinExistence type="predicted"/>
<feature type="domain" description="YqbQ/XkdQ" evidence="1">
    <location>
        <begin position="66"/>
        <end position="288"/>
    </location>
</feature>
<sequence length="322" mass="35839">MTYEVVLDGQYDVTDTTADLTMEESIEEVSVRITANFLKVEGFPDLLGGEDVRISGPFFQSSVKSLLFKGVAWEVEDQKRGGKQVSLTAYDRTIYMAKSEDEYLFSSGGKASSRIKKYASDWGIPLGEIADTSVSLAKAVYRAQPIYRMIQQDLAETSDKGGELFIPRIDNDKLHLVEIGSNSEVWLLESTEEVTRSHSLENAVTKVKVLGKEEENKRTSVLATVTKDTGKYGTIQKVLQDSKVKTKSDAEKAGRKMLSGPEETVTVRTFDINVIRAGDQVRLDDRDLFVISVKRTLAPGGMMTLSLGDKDMIRRKYYGESI</sequence>
<organism evidence="2 3">
    <name type="scientific">Halobacillus trueperi</name>
    <dbReference type="NCBI Taxonomy" id="156205"/>
    <lineage>
        <taxon>Bacteria</taxon>
        <taxon>Bacillati</taxon>
        <taxon>Bacillota</taxon>
        <taxon>Bacilli</taxon>
        <taxon>Bacillales</taxon>
        <taxon>Bacillaceae</taxon>
        <taxon>Halobacillus</taxon>
    </lineage>
</organism>
<evidence type="ECO:0000313" key="2">
    <source>
        <dbReference type="EMBL" id="RDY70326.1"/>
    </source>
</evidence>
<dbReference type="InterPro" id="IPR056937">
    <property type="entry name" value="YqbQ/XkdQ"/>
</dbReference>
<gene>
    <name evidence="2" type="ORF">DXT76_13740</name>
</gene>